<sequence length="659" mass="75751">MRCKLKNELVSSEQLGIIKKVIEPTKWVNVMVMVKKKDGSIYLCINPVNLKKAIKQLLYPIPTFNDVISNLDGDAYSSNLDACTIYRCYWWKRYPFGFISVQDVFQQRMEQALNSFKGLCILVNGLLIYGRTWKEHDERLKEVLQMVSQTRVDASSAYGSDVSDDEWYSYYDTEFSSPDPAQLYEAKVEEILAASQYTHFAVITTSVEKAIYQLKQKSSNGNNHTLNLSVDENKQRINPKLALISTFQSRMEKIKMPMKPVKSSSKKSPPILSHEFVLQNHADIVSCVAMVFIIGLMFQVTQPLASLFIAMQHNITIEGAPENYYTSGWKDNLGVFFYILIGIVIHAVIQEYVLDKINRKLHLSKIKHSEFNESGQLTAFFLSSAAWGINILVSEPWGLDISSIWKGYPHTFLPFILKFFYIIQIAYWLHWVPEFYFQRIKPIEYSRRLGYIIPYFFAVTLLYVLNFHRLGLWLLSLHYLGEALVHVERLLSYSEKEVWANKVFSVMPGVYTLIRLAISAIASYTFVYGLPQETEGLEMTSGNYNIFVIRMSMLAGIVFLQVYLLVQLFKYRASRLPEEESISATKAKKLERKQRKPVESKKSKKENNLNLMDGGVAEETEEYTPSDASKKSGDEDLSDLPEADQDQQKARIRPGKVKP</sequence>
<dbReference type="Gene3D" id="3.10.10.10">
    <property type="entry name" value="HIV Type 1 Reverse Transcriptase, subunit A, domain 1"/>
    <property type="match status" value="2"/>
</dbReference>
<keyword evidence="6 9" id="KW-1133">Transmembrane helix</keyword>
<gene>
    <name evidence="11" type="ORF">QYM36_003638</name>
</gene>
<dbReference type="EMBL" id="JAVRJZ010000006">
    <property type="protein sequence ID" value="KAK2721416.1"/>
    <property type="molecule type" value="Genomic_DNA"/>
</dbReference>
<feature type="transmembrane region" description="Helical" evidence="9">
    <location>
        <begin position="449"/>
        <end position="466"/>
    </location>
</feature>
<keyword evidence="12" id="KW-1185">Reference proteome</keyword>
<dbReference type="GO" id="GO:0045048">
    <property type="term" value="P:protein insertion into ER membrane"/>
    <property type="evidence" value="ECO:0007669"/>
    <property type="project" value="TreeGrafter"/>
</dbReference>
<evidence type="ECO:0000256" key="8">
    <source>
        <dbReference type="SAM" id="MobiDB-lite"/>
    </source>
</evidence>
<dbReference type="InterPro" id="IPR006634">
    <property type="entry name" value="TLC-dom"/>
</dbReference>
<dbReference type="InterPro" id="IPR043502">
    <property type="entry name" value="DNA/RNA_pol_sf"/>
</dbReference>
<evidence type="ECO:0000256" key="1">
    <source>
        <dbReference type="ARBA" id="ARBA00004141"/>
    </source>
</evidence>
<keyword evidence="5" id="KW-0653">Protein transport</keyword>
<organism evidence="11 12">
    <name type="scientific">Artemia franciscana</name>
    <name type="common">Brine shrimp</name>
    <name type="synonym">Artemia sanfranciscana</name>
    <dbReference type="NCBI Taxonomy" id="6661"/>
    <lineage>
        <taxon>Eukaryota</taxon>
        <taxon>Metazoa</taxon>
        <taxon>Ecdysozoa</taxon>
        <taxon>Arthropoda</taxon>
        <taxon>Crustacea</taxon>
        <taxon>Branchiopoda</taxon>
        <taxon>Anostraca</taxon>
        <taxon>Artemiidae</taxon>
        <taxon>Artemia</taxon>
    </lineage>
</organism>
<keyword evidence="7 9" id="KW-0472">Membrane</keyword>
<dbReference type="Gene3D" id="3.30.70.270">
    <property type="match status" value="2"/>
</dbReference>
<dbReference type="Proteomes" id="UP001187531">
    <property type="component" value="Unassembled WGS sequence"/>
</dbReference>
<dbReference type="GO" id="GO:0005789">
    <property type="term" value="C:endoplasmic reticulum membrane"/>
    <property type="evidence" value="ECO:0007669"/>
    <property type="project" value="TreeGrafter"/>
</dbReference>
<dbReference type="SMART" id="SM00724">
    <property type="entry name" value="TLC"/>
    <property type="match status" value="1"/>
</dbReference>
<protein>
    <recommendedName>
        <fullName evidence="10">TLC domain-containing protein</fullName>
    </recommendedName>
</protein>
<feature type="transmembrane region" description="Helical" evidence="9">
    <location>
        <begin position="276"/>
        <end position="298"/>
    </location>
</feature>
<name>A0AA88I7Q7_ARTSF</name>
<dbReference type="GO" id="GO:0071897">
    <property type="term" value="P:DNA biosynthetic process"/>
    <property type="evidence" value="ECO:0007669"/>
    <property type="project" value="UniProtKB-ARBA"/>
</dbReference>
<evidence type="ECO:0000259" key="10">
    <source>
        <dbReference type="SMART" id="SM00724"/>
    </source>
</evidence>
<dbReference type="GO" id="GO:0006616">
    <property type="term" value="P:SRP-dependent cotranslational protein targeting to membrane, translocation"/>
    <property type="evidence" value="ECO:0007669"/>
    <property type="project" value="InterPro"/>
</dbReference>
<proteinExistence type="inferred from homology"/>
<comment type="caution">
    <text evidence="11">The sequence shown here is derived from an EMBL/GenBank/DDBJ whole genome shotgun (WGS) entry which is preliminary data.</text>
</comment>
<feature type="domain" description="TLC" evidence="10">
    <location>
        <begin position="369"/>
        <end position="577"/>
    </location>
</feature>
<feature type="compositionally biased region" description="Basic and acidic residues" evidence="8">
    <location>
        <begin position="596"/>
        <end position="607"/>
    </location>
</feature>
<dbReference type="Pfam" id="PF03798">
    <property type="entry name" value="TRAM_LAG1_CLN8"/>
    <property type="match status" value="1"/>
</dbReference>
<accession>A0AA88I7Q7</accession>
<evidence type="ECO:0000256" key="2">
    <source>
        <dbReference type="ARBA" id="ARBA00005999"/>
    </source>
</evidence>
<dbReference type="SUPFAM" id="SSF56672">
    <property type="entry name" value="DNA/RNA polymerases"/>
    <property type="match status" value="1"/>
</dbReference>
<comment type="subcellular location">
    <subcellularLocation>
        <location evidence="1">Membrane</location>
        <topology evidence="1">Multi-pass membrane protein</topology>
    </subcellularLocation>
</comment>
<evidence type="ECO:0000313" key="11">
    <source>
        <dbReference type="EMBL" id="KAK2721416.1"/>
    </source>
</evidence>
<feature type="compositionally biased region" description="Basic residues" evidence="8">
    <location>
        <begin position="650"/>
        <end position="659"/>
    </location>
</feature>
<dbReference type="AlphaFoldDB" id="A0AA88I7Q7"/>
<feature type="transmembrane region" description="Helical" evidence="9">
    <location>
        <begin position="335"/>
        <end position="354"/>
    </location>
</feature>
<dbReference type="InterPro" id="IPR016447">
    <property type="entry name" value="Translocation_assoc_membrane"/>
</dbReference>
<evidence type="ECO:0000256" key="7">
    <source>
        <dbReference type="ARBA" id="ARBA00023136"/>
    </source>
</evidence>
<feature type="transmembrane region" description="Helical" evidence="9">
    <location>
        <begin position="412"/>
        <end position="429"/>
    </location>
</feature>
<keyword evidence="4 9" id="KW-0812">Transmembrane</keyword>
<evidence type="ECO:0000256" key="9">
    <source>
        <dbReference type="SAM" id="Phobius"/>
    </source>
</evidence>
<reference evidence="11" key="1">
    <citation type="submission" date="2023-07" db="EMBL/GenBank/DDBJ databases">
        <title>Chromosome-level genome assembly of Artemia franciscana.</title>
        <authorList>
            <person name="Jo E."/>
        </authorList>
    </citation>
    <scope>NUCLEOTIDE SEQUENCE</scope>
    <source>
        <tissue evidence="11">Whole body</tissue>
    </source>
</reference>
<evidence type="ECO:0000256" key="3">
    <source>
        <dbReference type="ARBA" id="ARBA00022448"/>
    </source>
</evidence>
<dbReference type="PANTHER" id="PTHR12371:SF11">
    <property type="entry name" value="TRANSLOCATING CHAIN-ASSOCIATED MEMBRANE PROTEIN"/>
    <property type="match status" value="1"/>
</dbReference>
<feature type="region of interest" description="Disordered" evidence="8">
    <location>
        <begin position="587"/>
        <end position="659"/>
    </location>
</feature>
<feature type="transmembrane region" description="Helical" evidence="9">
    <location>
        <begin position="547"/>
        <end position="566"/>
    </location>
</feature>
<keyword evidence="3" id="KW-0813">Transport</keyword>
<comment type="similarity">
    <text evidence="2">Belongs to the TRAM family.</text>
</comment>
<feature type="transmembrane region" description="Helical" evidence="9">
    <location>
        <begin position="503"/>
        <end position="527"/>
    </location>
</feature>
<feature type="transmembrane region" description="Helical" evidence="9">
    <location>
        <begin position="375"/>
        <end position="392"/>
    </location>
</feature>
<dbReference type="PANTHER" id="PTHR12371">
    <property type="entry name" value="TRANSLOCATION ASSOCIATED MEMBRANE PROTEIN"/>
    <property type="match status" value="1"/>
</dbReference>
<evidence type="ECO:0000256" key="4">
    <source>
        <dbReference type="ARBA" id="ARBA00022692"/>
    </source>
</evidence>
<feature type="compositionally biased region" description="Acidic residues" evidence="8">
    <location>
        <begin position="635"/>
        <end position="645"/>
    </location>
</feature>
<evidence type="ECO:0000256" key="5">
    <source>
        <dbReference type="ARBA" id="ARBA00022927"/>
    </source>
</evidence>
<evidence type="ECO:0000313" key="12">
    <source>
        <dbReference type="Proteomes" id="UP001187531"/>
    </source>
</evidence>
<dbReference type="InterPro" id="IPR043128">
    <property type="entry name" value="Rev_trsase/Diguanyl_cyclase"/>
</dbReference>
<evidence type="ECO:0000256" key="6">
    <source>
        <dbReference type="ARBA" id="ARBA00022989"/>
    </source>
</evidence>